<dbReference type="STRING" id="56857.A0A200QBU1"/>
<dbReference type="OMA" id="HIGFPRS"/>
<evidence type="ECO:0000256" key="1">
    <source>
        <dbReference type="ARBA" id="ARBA00022737"/>
    </source>
</evidence>
<keyword evidence="2" id="KW-0611">Plant defense</keyword>
<dbReference type="GO" id="GO:0006952">
    <property type="term" value="P:defense response"/>
    <property type="evidence" value="ECO:0007669"/>
    <property type="project" value="UniProtKB-KW"/>
</dbReference>
<gene>
    <name evidence="7" type="ORF">BVC80_8991g46</name>
</gene>
<feature type="coiled-coil region" evidence="4">
    <location>
        <begin position="25"/>
        <end position="59"/>
    </location>
</feature>
<protein>
    <submittedName>
        <fullName evidence="7">Disease resistance protein</fullName>
    </submittedName>
</protein>
<dbReference type="AlphaFoldDB" id="A0A200QBU1"/>
<dbReference type="InterPro" id="IPR002182">
    <property type="entry name" value="NB-ARC"/>
</dbReference>
<evidence type="ECO:0000313" key="8">
    <source>
        <dbReference type="Proteomes" id="UP000195402"/>
    </source>
</evidence>
<dbReference type="FunCoup" id="A0A200QBU1">
    <property type="interactions" value="1170"/>
</dbReference>
<comment type="caution">
    <text evidence="7">The sequence shown here is derived from an EMBL/GenBank/DDBJ whole genome shotgun (WGS) entry which is preliminary data.</text>
</comment>
<dbReference type="PRINTS" id="PR00364">
    <property type="entry name" value="DISEASERSIST"/>
</dbReference>
<dbReference type="InterPro" id="IPR042197">
    <property type="entry name" value="Apaf_helical"/>
</dbReference>
<organism evidence="7 8">
    <name type="scientific">Macleaya cordata</name>
    <name type="common">Five-seeded plume-poppy</name>
    <name type="synonym">Bocconia cordata</name>
    <dbReference type="NCBI Taxonomy" id="56857"/>
    <lineage>
        <taxon>Eukaryota</taxon>
        <taxon>Viridiplantae</taxon>
        <taxon>Streptophyta</taxon>
        <taxon>Embryophyta</taxon>
        <taxon>Tracheophyta</taxon>
        <taxon>Spermatophyta</taxon>
        <taxon>Magnoliopsida</taxon>
        <taxon>Ranunculales</taxon>
        <taxon>Papaveraceae</taxon>
        <taxon>Papaveroideae</taxon>
        <taxon>Macleaya</taxon>
    </lineage>
</organism>
<dbReference type="GO" id="GO:0043531">
    <property type="term" value="F:ADP binding"/>
    <property type="evidence" value="ECO:0007669"/>
    <property type="project" value="InterPro"/>
</dbReference>
<dbReference type="InterPro" id="IPR036388">
    <property type="entry name" value="WH-like_DNA-bd_sf"/>
</dbReference>
<proteinExistence type="predicted"/>
<dbReference type="InterPro" id="IPR050905">
    <property type="entry name" value="Plant_NBS-LRR"/>
</dbReference>
<keyword evidence="8" id="KW-1185">Reference proteome</keyword>
<dbReference type="Gene3D" id="1.10.10.10">
    <property type="entry name" value="Winged helix-like DNA-binding domain superfamily/Winged helix DNA-binding domain"/>
    <property type="match status" value="1"/>
</dbReference>
<dbReference type="InParanoid" id="A0A200QBU1"/>
<dbReference type="EMBL" id="MVGT01002401">
    <property type="protein sequence ID" value="OVA07902.1"/>
    <property type="molecule type" value="Genomic_DNA"/>
</dbReference>
<dbReference type="InterPro" id="IPR058922">
    <property type="entry name" value="WHD_DRP"/>
</dbReference>
<keyword evidence="4" id="KW-0175">Coiled coil</keyword>
<evidence type="ECO:0000256" key="2">
    <source>
        <dbReference type="ARBA" id="ARBA00022821"/>
    </source>
</evidence>
<dbReference type="Pfam" id="PF00931">
    <property type="entry name" value="NB-ARC"/>
    <property type="match status" value="1"/>
</dbReference>
<dbReference type="GO" id="GO:0005524">
    <property type="term" value="F:ATP binding"/>
    <property type="evidence" value="ECO:0007669"/>
    <property type="project" value="UniProtKB-KW"/>
</dbReference>
<keyword evidence="3" id="KW-0067">ATP-binding</keyword>
<feature type="domain" description="NB-ARC" evidence="5">
    <location>
        <begin position="162"/>
        <end position="337"/>
    </location>
</feature>
<dbReference type="PANTHER" id="PTHR33463">
    <property type="entry name" value="NB-ARC DOMAIN-CONTAINING PROTEIN-RELATED"/>
    <property type="match status" value="1"/>
</dbReference>
<keyword evidence="1" id="KW-0677">Repeat</keyword>
<name>A0A200QBU1_MACCD</name>
<dbReference type="InterPro" id="IPR027417">
    <property type="entry name" value="P-loop_NTPase"/>
</dbReference>
<dbReference type="Pfam" id="PF23559">
    <property type="entry name" value="WHD_DRP"/>
    <property type="match status" value="1"/>
</dbReference>
<dbReference type="PANTHER" id="PTHR33463:SF220">
    <property type="entry name" value="NB-ARC DOMAIN-CONTAINING PROTEIN"/>
    <property type="match status" value="1"/>
</dbReference>
<reference evidence="7" key="1">
    <citation type="journal article" date="2017" name="Mol. Plant">
        <title>The Genome of Medicinal Plant Macleaya cordata Provides New Insights into Benzylisoquinoline Alkaloids Metabolism.</title>
        <authorList>
            <person name="Liu X."/>
            <person name="Liu Y."/>
            <person name="Huang P."/>
            <person name="Ma Y."/>
            <person name="Qing Z."/>
            <person name="Tang Q."/>
            <person name="Cao H."/>
            <person name="Cheng P."/>
            <person name="Zheng Y."/>
            <person name="Yuan Z."/>
            <person name="Zhou Y."/>
            <person name="Liu J."/>
            <person name="Tang Z."/>
            <person name="Zhuo Y."/>
            <person name="Zhang Y."/>
            <person name="Yu L."/>
            <person name="Huang J."/>
            <person name="Yang P."/>
            <person name="Peng Q."/>
            <person name="Zhang J."/>
            <person name="Jiang W."/>
            <person name="Zhang Z."/>
            <person name="Lin K."/>
            <person name="Ro D.K."/>
            <person name="Chen X."/>
            <person name="Xiong X."/>
            <person name="Shang Y."/>
            <person name="Huang S."/>
            <person name="Zeng J."/>
        </authorList>
    </citation>
    <scope>NUCLEOTIDE SEQUENCE [LARGE SCALE GENOMIC DNA]</scope>
    <source>
        <strain evidence="7">BLH2017</strain>
        <tissue evidence="7">Root</tissue>
    </source>
</reference>
<dbReference type="Proteomes" id="UP000195402">
    <property type="component" value="Unassembled WGS sequence"/>
</dbReference>
<evidence type="ECO:0000313" key="7">
    <source>
        <dbReference type="EMBL" id="OVA07902.1"/>
    </source>
</evidence>
<accession>A0A200QBU1</accession>
<dbReference type="FunFam" id="3.40.50.300:FF:001091">
    <property type="entry name" value="Probable disease resistance protein At1g61300"/>
    <property type="match status" value="1"/>
</dbReference>
<dbReference type="Gene3D" id="3.40.50.300">
    <property type="entry name" value="P-loop containing nucleotide triphosphate hydrolases"/>
    <property type="match status" value="1"/>
</dbReference>
<feature type="domain" description="Disease resistance protein winged helix" evidence="6">
    <location>
        <begin position="424"/>
        <end position="495"/>
    </location>
</feature>
<evidence type="ECO:0000256" key="4">
    <source>
        <dbReference type="SAM" id="Coils"/>
    </source>
</evidence>
<dbReference type="Gene3D" id="1.10.8.430">
    <property type="entry name" value="Helical domain of apoptotic protease-activating factors"/>
    <property type="match status" value="1"/>
</dbReference>
<keyword evidence="3" id="KW-0547">Nucleotide-binding</keyword>
<dbReference type="OrthoDB" id="664960at2759"/>
<sequence length="513" mass="57893">MELASSIIGVFPCLWDGSATQVNYLRKLKKNLKSLRTSLDKLKELKDDVKKRVDDAEENPIMKRTRVVGGWLQRVESLELEVAEILQEGTQQLEACTVLTGCFCCCCLKNCCTGYKLGKLVVQKLASVEELRNEGVFSDVVDRSNSVLVQEIPTNQVVGMDSQLDEIWRLVTQEDQIRIIGLYGMGGVGKTTLLKKLNNEFLKKNRHDFDLVVWVVVSKDLNLQKVQKDIADSVGLSWSGDQRDLNRGAKEIFNVLSKKKFVLLLDDIWQRVDLLSLGIPPLHTSSSTQGVTKSKVVFTTRSEFVCGLMEADKKIRVECLNWDQAWSLFQNKVGKEALNSHPKVPKLAELVAKECRGLPLALITIGRTMATKKTPQEWEHAITVLTRSASDFSGMGDEVLPILKFSYDNLQNDKFKSCFLYCSLYPEDYKIGKEELIDLWIGEGFLTEFDDIEEARNDGHYVIGCLLGACLLESVDDIIREPAGVKMHDVIRDLAIWVASDYGRKKERQVFGK</sequence>
<dbReference type="SUPFAM" id="SSF52540">
    <property type="entry name" value="P-loop containing nucleoside triphosphate hydrolases"/>
    <property type="match status" value="1"/>
</dbReference>
<dbReference type="FunFam" id="1.10.10.10:FF:000322">
    <property type="entry name" value="Probable disease resistance protein At1g63360"/>
    <property type="match status" value="1"/>
</dbReference>
<evidence type="ECO:0000256" key="3">
    <source>
        <dbReference type="ARBA" id="ARBA00022840"/>
    </source>
</evidence>
<evidence type="ECO:0000259" key="5">
    <source>
        <dbReference type="Pfam" id="PF00931"/>
    </source>
</evidence>
<evidence type="ECO:0000259" key="6">
    <source>
        <dbReference type="Pfam" id="PF23559"/>
    </source>
</evidence>
<dbReference type="FunFam" id="1.10.8.430:FF:000003">
    <property type="entry name" value="Probable disease resistance protein At5g66910"/>
    <property type="match status" value="1"/>
</dbReference>